<keyword evidence="8 16" id="KW-0732">Signal</keyword>
<comment type="subcellular location">
    <subcellularLocation>
        <location evidence="3">Secreted</location>
        <location evidence="3">Extracellular space</location>
    </subcellularLocation>
</comment>
<feature type="active site" description="Charge relay system" evidence="15">
    <location>
        <position position="307"/>
    </location>
</feature>
<protein>
    <recommendedName>
        <fullName evidence="4">tripeptidyl-peptidase II</fullName>
        <ecNumber evidence="4">3.4.14.10</ecNumber>
    </recommendedName>
</protein>
<dbReference type="FunFam" id="3.40.50.200:FF:000015">
    <property type="entry name" value="Tripeptidyl peptidase A"/>
    <property type="match status" value="1"/>
</dbReference>
<evidence type="ECO:0000256" key="4">
    <source>
        <dbReference type="ARBA" id="ARBA00012462"/>
    </source>
</evidence>
<dbReference type="Pfam" id="PF00082">
    <property type="entry name" value="Peptidase_S8"/>
    <property type="match status" value="1"/>
</dbReference>
<evidence type="ECO:0000259" key="17">
    <source>
        <dbReference type="PROSITE" id="PS51695"/>
    </source>
</evidence>
<evidence type="ECO:0000256" key="6">
    <source>
        <dbReference type="ARBA" id="ARBA00022670"/>
    </source>
</evidence>
<dbReference type="CDD" id="cd04056">
    <property type="entry name" value="Peptidases_S53"/>
    <property type="match status" value="1"/>
</dbReference>
<evidence type="ECO:0000256" key="14">
    <source>
        <dbReference type="ARBA" id="ARBA00023180"/>
    </source>
</evidence>
<keyword evidence="6 15" id="KW-0645">Protease</keyword>
<evidence type="ECO:0000256" key="9">
    <source>
        <dbReference type="ARBA" id="ARBA00022801"/>
    </source>
</evidence>
<feature type="active site" description="Charge relay system" evidence="15">
    <location>
        <position position="529"/>
    </location>
</feature>
<feature type="binding site" evidence="15">
    <location>
        <position position="590"/>
    </location>
    <ligand>
        <name>Ca(2+)</name>
        <dbReference type="ChEBI" id="CHEBI:29108"/>
    </ligand>
</feature>
<dbReference type="GO" id="GO:0006508">
    <property type="term" value="P:proteolysis"/>
    <property type="evidence" value="ECO:0007669"/>
    <property type="project" value="UniProtKB-KW"/>
</dbReference>
<proteinExistence type="predicted"/>
<dbReference type="Gene3D" id="3.40.50.200">
    <property type="entry name" value="Peptidase S8/S53 domain"/>
    <property type="match status" value="1"/>
</dbReference>
<evidence type="ECO:0000256" key="7">
    <source>
        <dbReference type="ARBA" id="ARBA00022723"/>
    </source>
</evidence>
<evidence type="ECO:0000256" key="16">
    <source>
        <dbReference type="SAM" id="SignalP"/>
    </source>
</evidence>
<comment type="function">
    <text evidence="2">Secreted tripeptidyl-peptidase which degrades proteins at acidic pHs and is involved in virulence.</text>
</comment>
<keyword evidence="14" id="KW-0325">Glycoprotein</keyword>
<feature type="domain" description="Peptidase S53" evidence="17">
    <location>
        <begin position="225"/>
        <end position="611"/>
    </location>
</feature>
<keyword evidence="5" id="KW-0964">Secreted</keyword>
<evidence type="ECO:0000256" key="8">
    <source>
        <dbReference type="ARBA" id="ARBA00022729"/>
    </source>
</evidence>
<dbReference type="GO" id="GO:0008240">
    <property type="term" value="F:tripeptidyl-peptidase activity"/>
    <property type="evidence" value="ECO:0007669"/>
    <property type="project" value="UniProtKB-EC"/>
</dbReference>
<feature type="binding site" evidence="15">
    <location>
        <position position="571"/>
    </location>
    <ligand>
        <name>Ca(2+)</name>
        <dbReference type="ChEBI" id="CHEBI:29108"/>
    </ligand>
</feature>
<reference evidence="18" key="1">
    <citation type="submission" date="2022-06" db="EMBL/GenBank/DDBJ databases">
        <authorList>
            <consortium name="SYNGENTA / RWTH Aachen University"/>
        </authorList>
    </citation>
    <scope>NUCLEOTIDE SEQUENCE</scope>
</reference>
<evidence type="ECO:0000256" key="13">
    <source>
        <dbReference type="ARBA" id="ARBA00023145"/>
    </source>
</evidence>
<evidence type="ECO:0000313" key="19">
    <source>
        <dbReference type="Proteomes" id="UP001153365"/>
    </source>
</evidence>
<keyword evidence="9 15" id="KW-0378">Hydrolase</keyword>
<dbReference type="Proteomes" id="UP001153365">
    <property type="component" value="Unassembled WGS sequence"/>
</dbReference>
<feature type="binding site" evidence="15">
    <location>
        <position position="572"/>
    </location>
    <ligand>
        <name>Ca(2+)</name>
        <dbReference type="ChEBI" id="CHEBI:29108"/>
    </ligand>
</feature>
<comment type="caution">
    <text evidence="18">The sequence shown here is derived from an EMBL/GenBank/DDBJ whole genome shotgun (WGS) entry which is preliminary data.</text>
</comment>
<dbReference type="AlphaFoldDB" id="A0AAV0AHV7"/>
<dbReference type="CDD" id="cd11377">
    <property type="entry name" value="Pro-peptidase_S53"/>
    <property type="match status" value="1"/>
</dbReference>
<keyword evidence="7 15" id="KW-0479">Metal-binding</keyword>
<accession>A0AAV0AHV7</accession>
<feature type="binding site" evidence="15">
    <location>
        <position position="592"/>
    </location>
    <ligand>
        <name>Ca(2+)</name>
        <dbReference type="ChEBI" id="CHEBI:29108"/>
    </ligand>
</feature>
<dbReference type="GO" id="GO:0004252">
    <property type="term" value="F:serine-type endopeptidase activity"/>
    <property type="evidence" value="ECO:0007669"/>
    <property type="project" value="UniProtKB-UniRule"/>
</dbReference>
<evidence type="ECO:0000256" key="2">
    <source>
        <dbReference type="ARBA" id="ARBA00002451"/>
    </source>
</evidence>
<dbReference type="InterPro" id="IPR030400">
    <property type="entry name" value="Sedolisin_dom"/>
</dbReference>
<dbReference type="SUPFAM" id="SSF54897">
    <property type="entry name" value="Protease propeptides/inhibitors"/>
    <property type="match status" value="1"/>
</dbReference>
<feature type="active site" description="Charge relay system" evidence="15">
    <location>
        <position position="311"/>
    </location>
</feature>
<dbReference type="InterPro" id="IPR036852">
    <property type="entry name" value="Peptidase_S8/S53_dom_sf"/>
</dbReference>
<evidence type="ECO:0000256" key="1">
    <source>
        <dbReference type="ARBA" id="ARBA00001910"/>
    </source>
</evidence>
<dbReference type="InterPro" id="IPR000209">
    <property type="entry name" value="Peptidase_S8/S53_dom"/>
</dbReference>
<evidence type="ECO:0000256" key="11">
    <source>
        <dbReference type="ARBA" id="ARBA00022837"/>
    </source>
</evidence>
<dbReference type="SUPFAM" id="SSF52743">
    <property type="entry name" value="Subtilisin-like"/>
    <property type="match status" value="1"/>
</dbReference>
<keyword evidence="19" id="KW-1185">Reference proteome</keyword>
<keyword evidence="10 15" id="KW-0720">Serine protease</keyword>
<dbReference type="PANTHER" id="PTHR14218:SF15">
    <property type="entry name" value="TRIPEPTIDYL-PEPTIDASE 1"/>
    <property type="match status" value="1"/>
</dbReference>
<evidence type="ECO:0000256" key="3">
    <source>
        <dbReference type="ARBA" id="ARBA00004239"/>
    </source>
</evidence>
<dbReference type="EMBL" id="CALTRL010000172">
    <property type="protein sequence ID" value="CAH7666885.1"/>
    <property type="molecule type" value="Genomic_DNA"/>
</dbReference>
<dbReference type="EC" id="3.4.14.10" evidence="4"/>
<feature type="signal peptide" evidence="16">
    <location>
        <begin position="1"/>
        <end position="21"/>
    </location>
</feature>
<organism evidence="18 19">
    <name type="scientific">Phakopsora pachyrhizi</name>
    <name type="common">Asian soybean rust disease fungus</name>
    <dbReference type="NCBI Taxonomy" id="170000"/>
    <lineage>
        <taxon>Eukaryota</taxon>
        <taxon>Fungi</taxon>
        <taxon>Dikarya</taxon>
        <taxon>Basidiomycota</taxon>
        <taxon>Pucciniomycotina</taxon>
        <taxon>Pucciniomycetes</taxon>
        <taxon>Pucciniales</taxon>
        <taxon>Phakopsoraceae</taxon>
        <taxon>Phakopsora</taxon>
    </lineage>
</organism>
<evidence type="ECO:0000256" key="12">
    <source>
        <dbReference type="ARBA" id="ARBA00023026"/>
    </source>
</evidence>
<evidence type="ECO:0000256" key="15">
    <source>
        <dbReference type="PROSITE-ProRule" id="PRU01032"/>
    </source>
</evidence>
<dbReference type="GO" id="GO:0046872">
    <property type="term" value="F:metal ion binding"/>
    <property type="evidence" value="ECO:0007669"/>
    <property type="project" value="UniProtKB-UniRule"/>
</dbReference>
<dbReference type="PANTHER" id="PTHR14218">
    <property type="entry name" value="PROTEASE S8 TRIPEPTIDYL PEPTIDASE I CLN2"/>
    <property type="match status" value="1"/>
</dbReference>
<dbReference type="Pfam" id="PF09286">
    <property type="entry name" value="Pro-kuma_activ"/>
    <property type="match status" value="1"/>
</dbReference>
<keyword evidence="12" id="KW-0843">Virulence</keyword>
<dbReference type="PROSITE" id="PS51695">
    <property type="entry name" value="SEDOLISIN"/>
    <property type="match status" value="1"/>
</dbReference>
<sequence length="611" mass="67815">MKNFGGRALVLVLICFIKAWGGNCDEKFKDFKIFERHQAPTTYQKLQSPPSSKHTLKLNIGLKNKELDDSIDDLLNRMSDSDRLDYRPYFTDEEAERHSKPLSETVEAVVEWLGSHGFLKDDFELSKNQDWITVKTVPIRKAEEMLQTKYSVYKHKEGDHIVRTESYSLPRHLHQHIDLVQPTTMFGRLVAQKSNVAVVEEARKTFNAASITDGSTKNTTCDPNHVLNSCLRMLYKTEGYEVKSANNNAIGITGFIGEAANFADTREFISLERSNQEIQDFTVVRINNGKNPQQLTQVQIEQKTGIEANLDIQTTIGITAPTKNIFYTTGGQPPFMPDLVSPQNTNEPYLDWLNYILDQPVSNIPKVISMSYGDNEQTVPISYAKKVCKGFAQLGLRGVSVIFASGDNGVGYDDACYTNDSLRKKTFLPTFPATCPYVTSVGATENFSPEVAVSKGGPGGFCSGGGFSNYFQMKAWQSNDVNNYFKFFGNLTYAGLYNRTGRAFPDVSAQGAKYSVVWQKQHLTVSGSSASTPTFASVIALLNDYSISLGGTSLGFLNPWLYKVGRLGLNDITSGNSCGCGTDGFPAASGWDPREARLTQRTHLLKRVLCQ</sequence>
<dbReference type="InterPro" id="IPR015366">
    <property type="entry name" value="S53_propep"/>
</dbReference>
<comment type="cofactor">
    <cofactor evidence="15">
        <name>Ca(2+)</name>
        <dbReference type="ChEBI" id="CHEBI:29108"/>
    </cofactor>
    <text evidence="15">Binds 1 Ca(2+) ion per subunit.</text>
</comment>
<evidence type="ECO:0000256" key="10">
    <source>
        <dbReference type="ARBA" id="ARBA00022825"/>
    </source>
</evidence>
<evidence type="ECO:0000313" key="18">
    <source>
        <dbReference type="EMBL" id="CAH7666885.1"/>
    </source>
</evidence>
<dbReference type="InterPro" id="IPR050819">
    <property type="entry name" value="Tripeptidyl-peptidase_I"/>
</dbReference>
<dbReference type="SMART" id="SM00944">
    <property type="entry name" value="Pro-kuma_activ"/>
    <property type="match status" value="1"/>
</dbReference>
<keyword evidence="13" id="KW-0865">Zymogen</keyword>
<keyword evidence="11 15" id="KW-0106">Calcium</keyword>
<feature type="chain" id="PRO_5043661893" description="tripeptidyl-peptidase II" evidence="16">
    <location>
        <begin position="22"/>
        <end position="611"/>
    </location>
</feature>
<dbReference type="GO" id="GO:0005576">
    <property type="term" value="C:extracellular region"/>
    <property type="evidence" value="ECO:0007669"/>
    <property type="project" value="UniProtKB-SubCell"/>
</dbReference>
<comment type="catalytic activity">
    <reaction evidence="1">
        <text>Release of an N-terminal tripeptide from a polypeptide.</text>
        <dbReference type="EC" id="3.4.14.10"/>
    </reaction>
</comment>
<name>A0AAV0AHV7_PHAPC</name>
<gene>
    <name evidence="18" type="ORF">PPACK8108_LOCUS1245</name>
</gene>
<evidence type="ECO:0000256" key="5">
    <source>
        <dbReference type="ARBA" id="ARBA00022525"/>
    </source>
</evidence>